<feature type="transmembrane region" description="Helical" evidence="1">
    <location>
        <begin position="89"/>
        <end position="118"/>
    </location>
</feature>
<feature type="transmembrane region" description="Helical" evidence="1">
    <location>
        <begin position="139"/>
        <end position="159"/>
    </location>
</feature>
<sequence>MSAISMSTPLPGPSQWAARLGAVAVILGGLVAAVTGPLSLPRGSWLAAYLVLVCGVSLYAMGRVSTWFGHGLAGRTGWMQLAGWNLGNAAVMAGTLTTMPYLVDVGGLILLAVLLGLLRGVFRPATRPDAAEARGRHAYVFLLIVLVVSIPVGLVLAHLRAG</sequence>
<dbReference type="AlphaFoldDB" id="A0A543AS68"/>
<name>A0A543AS68_9ACTN</name>
<feature type="transmembrane region" description="Helical" evidence="1">
    <location>
        <begin position="46"/>
        <end position="69"/>
    </location>
</feature>
<gene>
    <name evidence="2" type="ORF">FB566_0921</name>
</gene>
<accession>A0A543AS68</accession>
<keyword evidence="3" id="KW-1185">Reference proteome</keyword>
<dbReference type="InParanoid" id="A0A543AS68"/>
<organism evidence="2 3">
    <name type="scientific">Stackebrandtia endophytica</name>
    <dbReference type="NCBI Taxonomy" id="1496996"/>
    <lineage>
        <taxon>Bacteria</taxon>
        <taxon>Bacillati</taxon>
        <taxon>Actinomycetota</taxon>
        <taxon>Actinomycetes</taxon>
        <taxon>Glycomycetales</taxon>
        <taxon>Glycomycetaceae</taxon>
        <taxon>Stackebrandtia</taxon>
    </lineage>
</organism>
<evidence type="ECO:0000256" key="1">
    <source>
        <dbReference type="SAM" id="Phobius"/>
    </source>
</evidence>
<protein>
    <submittedName>
        <fullName evidence="2">Uncharacterized protein</fullName>
    </submittedName>
</protein>
<keyword evidence="1" id="KW-0472">Membrane</keyword>
<keyword evidence="1" id="KW-1133">Transmembrane helix</keyword>
<reference evidence="2 3" key="1">
    <citation type="submission" date="2019-06" db="EMBL/GenBank/DDBJ databases">
        <title>Sequencing the genomes of 1000 actinobacteria strains.</title>
        <authorList>
            <person name="Klenk H.-P."/>
        </authorList>
    </citation>
    <scope>NUCLEOTIDE SEQUENCE [LARGE SCALE GENOMIC DNA]</scope>
    <source>
        <strain evidence="2 3">DSM 45928</strain>
    </source>
</reference>
<keyword evidence="1" id="KW-0812">Transmembrane</keyword>
<dbReference type="Proteomes" id="UP000317043">
    <property type="component" value="Unassembled WGS sequence"/>
</dbReference>
<proteinExistence type="predicted"/>
<evidence type="ECO:0000313" key="2">
    <source>
        <dbReference type="EMBL" id="TQL75418.1"/>
    </source>
</evidence>
<comment type="caution">
    <text evidence="2">The sequence shown here is derived from an EMBL/GenBank/DDBJ whole genome shotgun (WGS) entry which is preliminary data.</text>
</comment>
<dbReference type="RefSeq" id="WP_211347527.1">
    <property type="nucleotide sequence ID" value="NZ_JBHTGS010000001.1"/>
</dbReference>
<feature type="transmembrane region" description="Helical" evidence="1">
    <location>
        <begin position="16"/>
        <end position="34"/>
    </location>
</feature>
<dbReference type="EMBL" id="VFOW01000001">
    <property type="protein sequence ID" value="TQL75418.1"/>
    <property type="molecule type" value="Genomic_DNA"/>
</dbReference>
<evidence type="ECO:0000313" key="3">
    <source>
        <dbReference type="Proteomes" id="UP000317043"/>
    </source>
</evidence>